<dbReference type="EMBL" id="CP102453">
    <property type="protein sequence ID" value="UUX34562.1"/>
    <property type="molecule type" value="Genomic_DNA"/>
</dbReference>
<feature type="binding site" evidence="7">
    <location>
        <begin position="614"/>
        <end position="621"/>
    </location>
    <ligand>
        <name>ATP</name>
        <dbReference type="ChEBI" id="CHEBI:30616"/>
    </ligand>
</feature>
<evidence type="ECO:0000313" key="12">
    <source>
        <dbReference type="Proteomes" id="UP001315967"/>
    </source>
</evidence>
<evidence type="ECO:0000256" key="1">
    <source>
        <dbReference type="ARBA" id="ARBA00006271"/>
    </source>
</evidence>
<keyword evidence="6 7" id="KW-0234">DNA repair</keyword>
<dbReference type="InterPro" id="IPR007860">
    <property type="entry name" value="DNA_mmatch_repair_MutS_con_dom"/>
</dbReference>
<dbReference type="SMART" id="SM00533">
    <property type="entry name" value="MUTSd"/>
    <property type="match status" value="1"/>
</dbReference>
<dbReference type="SUPFAM" id="SSF53150">
    <property type="entry name" value="DNA repair protein MutS, domain II"/>
    <property type="match status" value="1"/>
</dbReference>
<keyword evidence="4 7" id="KW-0067">ATP-binding</keyword>
<dbReference type="Proteomes" id="UP001315967">
    <property type="component" value="Chromosome"/>
</dbReference>
<dbReference type="InterPro" id="IPR005748">
    <property type="entry name" value="DNA_mismatch_repair_MutS"/>
</dbReference>
<comment type="similarity">
    <text evidence="1 7 9">Belongs to the DNA mismatch repair MutS family.</text>
</comment>
<dbReference type="Pfam" id="PF00488">
    <property type="entry name" value="MutS_V"/>
    <property type="match status" value="1"/>
</dbReference>
<dbReference type="Pfam" id="PF05190">
    <property type="entry name" value="MutS_IV"/>
    <property type="match status" value="1"/>
</dbReference>
<organism evidence="11 12">
    <name type="scientific">Fundicoccus culcitae</name>
    <dbReference type="NCBI Taxonomy" id="2969821"/>
    <lineage>
        <taxon>Bacteria</taxon>
        <taxon>Bacillati</taxon>
        <taxon>Bacillota</taxon>
        <taxon>Bacilli</taxon>
        <taxon>Lactobacillales</taxon>
        <taxon>Aerococcaceae</taxon>
        <taxon>Fundicoccus</taxon>
    </lineage>
</organism>
<keyword evidence="5 7" id="KW-0238">DNA-binding</keyword>
<protein>
    <recommendedName>
        <fullName evidence="7 8">DNA mismatch repair protein MutS</fullName>
    </recommendedName>
</protein>
<dbReference type="InterPro" id="IPR007861">
    <property type="entry name" value="DNA_mismatch_repair_MutS_clamp"/>
</dbReference>
<evidence type="ECO:0000256" key="3">
    <source>
        <dbReference type="ARBA" id="ARBA00022763"/>
    </source>
</evidence>
<dbReference type="InterPro" id="IPR007696">
    <property type="entry name" value="DNA_mismatch_repair_MutS_core"/>
</dbReference>
<dbReference type="InterPro" id="IPR036678">
    <property type="entry name" value="MutS_con_dom_sf"/>
</dbReference>
<dbReference type="PANTHER" id="PTHR11361">
    <property type="entry name" value="DNA MISMATCH REPAIR PROTEIN MUTS FAMILY MEMBER"/>
    <property type="match status" value="1"/>
</dbReference>
<evidence type="ECO:0000256" key="6">
    <source>
        <dbReference type="ARBA" id="ARBA00023204"/>
    </source>
</evidence>
<dbReference type="PROSITE" id="PS00486">
    <property type="entry name" value="DNA_MISMATCH_REPAIR_2"/>
    <property type="match status" value="1"/>
</dbReference>
<dbReference type="SUPFAM" id="SSF52540">
    <property type="entry name" value="P-loop containing nucleoside triphosphate hydrolases"/>
    <property type="match status" value="1"/>
</dbReference>
<evidence type="ECO:0000259" key="10">
    <source>
        <dbReference type="PROSITE" id="PS00486"/>
    </source>
</evidence>
<dbReference type="PIRSF" id="PIRSF037677">
    <property type="entry name" value="DNA_mis_repair_Msh6"/>
    <property type="match status" value="1"/>
</dbReference>
<dbReference type="PANTHER" id="PTHR11361:SF34">
    <property type="entry name" value="DNA MISMATCH REPAIR PROTEIN MSH1, MITOCHONDRIAL"/>
    <property type="match status" value="1"/>
</dbReference>
<dbReference type="SMART" id="SM00534">
    <property type="entry name" value="MUTSac"/>
    <property type="match status" value="1"/>
</dbReference>
<feature type="domain" description="DNA mismatch repair proteins mutS family" evidence="10">
    <location>
        <begin position="688"/>
        <end position="704"/>
    </location>
</feature>
<dbReference type="InterPro" id="IPR017261">
    <property type="entry name" value="DNA_mismatch_repair_MutS/MSH"/>
</dbReference>
<dbReference type="Pfam" id="PF05192">
    <property type="entry name" value="MutS_III"/>
    <property type="match status" value="1"/>
</dbReference>
<keyword evidence="3 7" id="KW-0227">DNA damage</keyword>
<dbReference type="RefSeq" id="WP_313794062.1">
    <property type="nucleotide sequence ID" value="NZ_CP102453.1"/>
</dbReference>
<dbReference type="NCBIfam" id="NF003810">
    <property type="entry name" value="PRK05399.1"/>
    <property type="match status" value="1"/>
</dbReference>
<dbReference type="HAMAP" id="MF_00096">
    <property type="entry name" value="MutS"/>
    <property type="match status" value="1"/>
</dbReference>
<dbReference type="Gene3D" id="3.30.420.110">
    <property type="entry name" value="MutS, connector domain"/>
    <property type="match status" value="1"/>
</dbReference>
<dbReference type="SUPFAM" id="SSF48334">
    <property type="entry name" value="DNA repair protein MutS, domain III"/>
    <property type="match status" value="1"/>
</dbReference>
<keyword evidence="2 7" id="KW-0547">Nucleotide-binding</keyword>
<dbReference type="InterPro" id="IPR016151">
    <property type="entry name" value="DNA_mismatch_repair_MutS_N"/>
</dbReference>
<dbReference type="Gene3D" id="3.40.50.300">
    <property type="entry name" value="P-loop containing nucleotide triphosphate hydrolases"/>
    <property type="match status" value="1"/>
</dbReference>
<name>A0ABY5P753_9LACT</name>
<evidence type="ECO:0000256" key="9">
    <source>
        <dbReference type="RuleBase" id="RU003756"/>
    </source>
</evidence>
<dbReference type="Pfam" id="PF05188">
    <property type="entry name" value="MutS_II"/>
    <property type="match status" value="1"/>
</dbReference>
<dbReference type="SUPFAM" id="SSF55271">
    <property type="entry name" value="DNA repair protein MutS, domain I"/>
    <property type="match status" value="1"/>
</dbReference>
<evidence type="ECO:0000256" key="4">
    <source>
        <dbReference type="ARBA" id="ARBA00022840"/>
    </source>
</evidence>
<dbReference type="InterPro" id="IPR007695">
    <property type="entry name" value="DNA_mismatch_repair_MutS-lik_N"/>
</dbReference>
<dbReference type="InterPro" id="IPR000432">
    <property type="entry name" value="DNA_mismatch_repair_MutS_C"/>
</dbReference>
<proteinExistence type="inferred from homology"/>
<evidence type="ECO:0000256" key="2">
    <source>
        <dbReference type="ARBA" id="ARBA00022741"/>
    </source>
</evidence>
<reference evidence="11 12" key="1">
    <citation type="submission" date="2022-08" db="EMBL/GenBank/DDBJ databases">
        <title>Aerococcaceae sp. nov isolated from spoiled eye mask.</title>
        <authorList>
            <person name="Zhou G."/>
            <person name="Xie X.-B."/>
            <person name="Shi Q.-S."/>
            <person name="Wang Y.-S."/>
            <person name="Wen X."/>
            <person name="Peng H."/>
            <person name="Yang X.-J."/>
            <person name="Tao H.-B."/>
            <person name="Huang X.-M."/>
        </authorList>
    </citation>
    <scope>NUCLEOTIDE SEQUENCE [LARGE SCALE GENOMIC DNA]</scope>
    <source>
        <strain evidence="12">DM20194951</strain>
    </source>
</reference>
<evidence type="ECO:0000313" key="11">
    <source>
        <dbReference type="EMBL" id="UUX34562.1"/>
    </source>
</evidence>
<dbReference type="CDD" id="cd03284">
    <property type="entry name" value="ABC_MutS1"/>
    <property type="match status" value="1"/>
</dbReference>
<gene>
    <name evidence="7 11" type="primary">mutS</name>
    <name evidence="11" type="ORF">NRE15_02620</name>
</gene>
<sequence length="863" mass="98837">MAKATTTPMMEQYNQIKAQYPDAFLFFRLGDFYEMFNEDALKASKILEITLTSRNKNAENPIPMCGVPYHSAQTYIQRLIEAGHKVAICEQMEDPKATKGMVKREVVQVITPGTILQDEALESKENHYLASVAFIDDLYYLAYIDVSTGDAMITSTPDRLSLINEIRTLAIKELVYYQQDAEWVKELKEKVTTHYSYFPYNEKEANVEFSWDLKDANQAERHLLDYLFGYLFNVQKKAAQHVKPIERYEISSFLQMNYYAKTQLELTRSLRTQRKKGSLLWLLDKTETAMGGRLLHQWLDKPLLSMQTLEKRHERVETLINMYFERVELTESFVKIYDLERLVSKISLGTANARDMGQLRQSLRQIPLINDILVRINQEQMNGLNDHEPQFLLLDEHTALEQLLEDVLVEDPPISLTEGNIIKSGYNAKLDEYRESLENGQQWLMDLQKTEREKTGLKTLKVGYNKVFGYYIEISRLQAAQLNDDRYHRKQTLSNNERYITDELKAIEEKIMEATEKSTDLEYQIFLSLRQTVNESIKTLQTLARQIAELDVLCNFAKISEEEGYVRPILTTDNQTIELVESRHPVVEHLIGSTNFVANDVKINSDQYLLLLTGPNMSGKSTYMRQVAYAVILNQIGCFVPAKKAIMPIIDKIFTRIGSSDDISSGQSTFMVEMMETQQALSQATSRSLLLFDEIGRGTATFDGMALAEAIIHYIAKKVKATTIFSTHYHELTALENSIDTLKNIHVGATEHEGELVFLHKIFDGPADKSYGIHVAKLAGLPDEIIQHSQAILIELESNAALLRQTEAVQLDLFKVEEEASTMNKETNSVDQEVIARLQKQNLNQTTPMEALQLLQELQNELS</sequence>
<accession>A0ABY5P753</accession>
<dbReference type="NCBIfam" id="TIGR01070">
    <property type="entry name" value="mutS1"/>
    <property type="match status" value="1"/>
</dbReference>
<evidence type="ECO:0000256" key="8">
    <source>
        <dbReference type="NCBIfam" id="TIGR01070"/>
    </source>
</evidence>
<dbReference type="InterPro" id="IPR027417">
    <property type="entry name" value="P-loop_NTPase"/>
</dbReference>
<evidence type="ECO:0000256" key="7">
    <source>
        <dbReference type="HAMAP-Rule" id="MF_00096"/>
    </source>
</evidence>
<dbReference type="InterPro" id="IPR036187">
    <property type="entry name" value="DNA_mismatch_repair_MutS_sf"/>
</dbReference>
<dbReference type="Gene3D" id="3.40.1170.10">
    <property type="entry name" value="DNA repair protein MutS, domain I"/>
    <property type="match status" value="1"/>
</dbReference>
<keyword evidence="12" id="KW-1185">Reference proteome</keyword>
<comment type="function">
    <text evidence="7">This protein is involved in the repair of mismatches in DNA. It is possible that it carries out the mismatch recognition step. This protein has a weak ATPase activity.</text>
</comment>
<dbReference type="InterPro" id="IPR045076">
    <property type="entry name" value="MutS"/>
</dbReference>
<dbReference type="Pfam" id="PF01624">
    <property type="entry name" value="MutS_I"/>
    <property type="match status" value="1"/>
</dbReference>
<evidence type="ECO:0000256" key="5">
    <source>
        <dbReference type="ARBA" id="ARBA00023125"/>
    </source>
</evidence>
<dbReference type="Gene3D" id="1.10.1420.10">
    <property type="match status" value="2"/>
</dbReference>